<dbReference type="InterPro" id="IPR030835">
    <property type="entry name" value="Sulfite_DH_SoxC"/>
</dbReference>
<organism evidence="8 9">
    <name type="scientific">Pseudaquabacterium terrae</name>
    <dbReference type="NCBI Taxonomy" id="2732868"/>
    <lineage>
        <taxon>Bacteria</taxon>
        <taxon>Pseudomonadati</taxon>
        <taxon>Pseudomonadota</taxon>
        <taxon>Betaproteobacteria</taxon>
        <taxon>Burkholderiales</taxon>
        <taxon>Sphaerotilaceae</taxon>
        <taxon>Pseudaquabacterium</taxon>
    </lineage>
</organism>
<evidence type="ECO:0000313" key="9">
    <source>
        <dbReference type="Proteomes" id="UP000737171"/>
    </source>
</evidence>
<dbReference type="InterPro" id="IPR008335">
    <property type="entry name" value="Mopterin_OxRdtase_euk"/>
</dbReference>
<dbReference type="EC" id="1.8.2.1" evidence="8"/>
<evidence type="ECO:0000259" key="7">
    <source>
        <dbReference type="Pfam" id="PF03404"/>
    </source>
</evidence>
<dbReference type="Gene3D" id="3.90.420.10">
    <property type="entry name" value="Oxidoreductase, molybdopterin-binding domain"/>
    <property type="match status" value="1"/>
</dbReference>
<keyword evidence="2" id="KW-0500">Molybdenum</keyword>
<evidence type="ECO:0000259" key="6">
    <source>
        <dbReference type="Pfam" id="PF00174"/>
    </source>
</evidence>
<keyword evidence="3" id="KW-0479">Metal-binding</keyword>
<dbReference type="Gene3D" id="2.60.40.650">
    <property type="match status" value="1"/>
</dbReference>
<evidence type="ECO:0000313" key="8">
    <source>
        <dbReference type="EMBL" id="NRF72344.1"/>
    </source>
</evidence>
<dbReference type="Proteomes" id="UP000737171">
    <property type="component" value="Unassembled WGS sequence"/>
</dbReference>
<reference evidence="8 9" key="1">
    <citation type="submission" date="2020-05" db="EMBL/GenBank/DDBJ databases">
        <title>Aquincola sp. isolate from soil.</title>
        <authorList>
            <person name="Han J."/>
            <person name="Kim D.-U."/>
        </authorList>
    </citation>
    <scope>NUCLEOTIDE SEQUENCE [LARGE SCALE GENOMIC DNA]</scope>
    <source>
        <strain evidence="8 9">S2</strain>
    </source>
</reference>
<dbReference type="PRINTS" id="PR00407">
    <property type="entry name" value="EUMOPTERIN"/>
</dbReference>
<protein>
    <submittedName>
        <fullName evidence="8">Sulfite dehydrogenase</fullName>
        <ecNumber evidence="8">1.8.2.1</ecNumber>
    </submittedName>
</protein>
<gene>
    <name evidence="8" type="primary">soxC</name>
    <name evidence="8" type="ORF">HLB44_35740</name>
</gene>
<keyword evidence="9" id="KW-1185">Reference proteome</keyword>
<feature type="domain" description="Oxidoreductase molybdopterin-binding" evidence="6">
    <location>
        <begin position="127"/>
        <end position="289"/>
    </location>
</feature>
<evidence type="ECO:0000256" key="3">
    <source>
        <dbReference type="ARBA" id="ARBA00022723"/>
    </source>
</evidence>
<dbReference type="SUPFAM" id="SSF56524">
    <property type="entry name" value="Oxidoreductase molybdopterin-binding domain"/>
    <property type="match status" value="1"/>
</dbReference>
<dbReference type="SUPFAM" id="SSF81296">
    <property type="entry name" value="E set domains"/>
    <property type="match status" value="1"/>
</dbReference>
<evidence type="ECO:0000256" key="1">
    <source>
        <dbReference type="ARBA" id="ARBA00001924"/>
    </source>
</evidence>
<dbReference type="PANTHER" id="PTHR19372:SF7">
    <property type="entry name" value="SULFITE OXIDASE, MITOCHONDRIAL"/>
    <property type="match status" value="1"/>
</dbReference>
<dbReference type="InterPro" id="IPR000572">
    <property type="entry name" value="OxRdtase_Mopterin-bd_dom"/>
</dbReference>
<dbReference type="InterPro" id="IPR014756">
    <property type="entry name" value="Ig_E-set"/>
</dbReference>
<accession>A0ABX2EUX1</accession>
<dbReference type="InterPro" id="IPR005066">
    <property type="entry name" value="MoCF_OxRdtse_dimer"/>
</dbReference>
<dbReference type="Pfam" id="PF03404">
    <property type="entry name" value="Mo-co_dimer"/>
    <property type="match status" value="1"/>
</dbReference>
<dbReference type="InterPro" id="IPR036374">
    <property type="entry name" value="OxRdtase_Mopterin-bd_sf"/>
</dbReference>
<dbReference type="GO" id="GO:0050310">
    <property type="term" value="F:sulfite dehydrogenase activity"/>
    <property type="evidence" value="ECO:0007669"/>
    <property type="project" value="UniProtKB-EC"/>
</dbReference>
<evidence type="ECO:0000256" key="5">
    <source>
        <dbReference type="SAM" id="MobiDB-lite"/>
    </source>
</evidence>
<dbReference type="EMBL" id="JABRWJ010000023">
    <property type="protein sequence ID" value="NRF72344.1"/>
    <property type="molecule type" value="Genomic_DNA"/>
</dbReference>
<comment type="caution">
    <text evidence="8">The sequence shown here is derived from an EMBL/GenBank/DDBJ whole genome shotgun (WGS) entry which is preliminary data.</text>
</comment>
<feature type="region of interest" description="Disordered" evidence="5">
    <location>
        <begin position="66"/>
        <end position="97"/>
    </location>
</feature>
<comment type="cofactor">
    <cofactor evidence="1">
        <name>Mo-molybdopterin</name>
        <dbReference type="ChEBI" id="CHEBI:71302"/>
    </cofactor>
</comment>
<keyword evidence="4 8" id="KW-0560">Oxidoreductase</keyword>
<name>A0ABX2EUX1_9BURK</name>
<dbReference type="PANTHER" id="PTHR19372">
    <property type="entry name" value="SULFITE REDUCTASE"/>
    <property type="match status" value="1"/>
</dbReference>
<sequence length="442" mass="48361">MLKAPENFIDPAGARTVFAEARRGRRDFLRGALAGAASAAGAARAQTPADGEPQILQLPAHSTGLGKPVASDGYGKPSLHEANVQRRPSPGLTQTPQASVSFAPLQSLFGIVTPSGLHFERHHQGWWDIDPAQHRLMVNGSDDKLLKRPMVFTLDELMRLPSVSRFHFIECGANTGMEWGNVAVPTVQYTHGMLSCSEFTGVPLRTLLELCGVDFKRARFVLGEGADGSGMTRTLPMALVESGEVLVAYGQNGEMLRPENGYPLRLVVPGVQGVSWIKYLRRIEVGDQPWGTKDEAIHYIDLLPDGTHRQYSSTQECKSVVTTPSGGQVLLQKGFHSISGLAWSGRGAVQRVDVSVDGGRQWRQARLQTPVLSKCLTRFSLDWVWDGQPALIQSRATDSTGHVQPGYRALRAARGTRSIYHNNAIQTWWVQESGEVRNVQLA</sequence>
<evidence type="ECO:0000256" key="2">
    <source>
        <dbReference type="ARBA" id="ARBA00022505"/>
    </source>
</evidence>
<dbReference type="Pfam" id="PF00174">
    <property type="entry name" value="Oxidored_molyb"/>
    <property type="match status" value="1"/>
</dbReference>
<evidence type="ECO:0000256" key="4">
    <source>
        <dbReference type="ARBA" id="ARBA00023002"/>
    </source>
</evidence>
<dbReference type="PROSITE" id="PS51318">
    <property type="entry name" value="TAT"/>
    <property type="match status" value="1"/>
</dbReference>
<proteinExistence type="predicted"/>
<dbReference type="NCBIfam" id="TIGR04555">
    <property type="entry name" value="sulfite_DH_soxC"/>
    <property type="match status" value="1"/>
</dbReference>
<dbReference type="InterPro" id="IPR006311">
    <property type="entry name" value="TAT_signal"/>
</dbReference>
<feature type="domain" description="Moybdenum cofactor oxidoreductase dimerisation" evidence="7">
    <location>
        <begin position="316"/>
        <end position="427"/>
    </location>
</feature>